<evidence type="ECO:0000256" key="1">
    <source>
        <dbReference type="SAM" id="MobiDB-lite"/>
    </source>
</evidence>
<proteinExistence type="predicted"/>
<organism evidence="2 3">
    <name type="scientific">Olpidium bornovanus</name>
    <dbReference type="NCBI Taxonomy" id="278681"/>
    <lineage>
        <taxon>Eukaryota</taxon>
        <taxon>Fungi</taxon>
        <taxon>Fungi incertae sedis</taxon>
        <taxon>Olpidiomycota</taxon>
        <taxon>Olpidiomycotina</taxon>
        <taxon>Olpidiomycetes</taxon>
        <taxon>Olpidiales</taxon>
        <taxon>Olpidiaceae</taxon>
        <taxon>Olpidium</taxon>
    </lineage>
</organism>
<feature type="compositionally biased region" description="Low complexity" evidence="1">
    <location>
        <begin position="25"/>
        <end position="36"/>
    </location>
</feature>
<evidence type="ECO:0000313" key="3">
    <source>
        <dbReference type="Proteomes" id="UP000673691"/>
    </source>
</evidence>
<accession>A0A8H7ZS85</accession>
<name>A0A8H7ZS85_9FUNG</name>
<keyword evidence="3" id="KW-1185">Reference proteome</keyword>
<dbReference type="EMBL" id="JAEFCI010008473">
    <property type="protein sequence ID" value="KAG5458444.1"/>
    <property type="molecule type" value="Genomic_DNA"/>
</dbReference>
<protein>
    <submittedName>
        <fullName evidence="2">Uncharacterized protein</fullName>
    </submittedName>
</protein>
<gene>
    <name evidence="2" type="ORF">BJ554DRAFT_1330</name>
</gene>
<reference evidence="2 3" key="1">
    <citation type="journal article" name="Sci. Rep.">
        <title>Genome-scale phylogenetic analyses confirm Olpidium as the closest living zoosporic fungus to the non-flagellated, terrestrial fungi.</title>
        <authorList>
            <person name="Chang Y."/>
            <person name="Rochon D."/>
            <person name="Sekimoto S."/>
            <person name="Wang Y."/>
            <person name="Chovatia M."/>
            <person name="Sandor L."/>
            <person name="Salamov A."/>
            <person name="Grigoriev I.V."/>
            <person name="Stajich J.E."/>
            <person name="Spatafora J.W."/>
        </authorList>
    </citation>
    <scope>NUCLEOTIDE SEQUENCE [LARGE SCALE GENOMIC DNA]</scope>
    <source>
        <strain evidence="2">S191</strain>
    </source>
</reference>
<dbReference type="Proteomes" id="UP000673691">
    <property type="component" value="Unassembled WGS sequence"/>
</dbReference>
<feature type="region of interest" description="Disordered" evidence="1">
    <location>
        <begin position="1"/>
        <end position="67"/>
    </location>
</feature>
<dbReference type="AlphaFoldDB" id="A0A8H7ZS85"/>
<comment type="caution">
    <text evidence="2">The sequence shown here is derived from an EMBL/GenBank/DDBJ whole genome shotgun (WGS) entry which is preliminary data.</text>
</comment>
<feature type="region of interest" description="Disordered" evidence="1">
    <location>
        <begin position="83"/>
        <end position="108"/>
    </location>
</feature>
<evidence type="ECO:0000313" key="2">
    <source>
        <dbReference type="EMBL" id="KAG5458444.1"/>
    </source>
</evidence>
<sequence>MRYATWTEHAADGQRLSPAPPTPPSAAASSAGSPREGNGREGGGPSDDDGGEQEVHPPPEGACPAAPMSNATWPCVMNRKDDAVAASDHSSHRTANGATLQPTPPELDPEALANLDAVCQAVLMWGPKAKWKIDLLLLPDALQDAGIADPTPSAFPGMLSAPAPPLLAGPGKSSGADGAHDAPYAHALFGGNEIRHQVHRFDRLVTSEPHKMVSR</sequence>